<dbReference type="EC" id="4.1.1.19" evidence="6"/>
<dbReference type="EMBL" id="LN734822">
    <property type="protein sequence ID" value="CEL24092.1"/>
    <property type="molecule type" value="Genomic_DNA"/>
</dbReference>
<dbReference type="PANTHER" id="PTHR40438:SF1">
    <property type="entry name" value="PYRUVOYL-DEPENDENT ARGININE DECARBOXYLASE"/>
    <property type="match status" value="1"/>
</dbReference>
<evidence type="ECO:0000313" key="8">
    <source>
        <dbReference type="EMBL" id="CEA12464.1"/>
    </source>
</evidence>
<feature type="site" description="Cleavage (non-hydrolytic)" evidence="6">
    <location>
        <begin position="37"/>
        <end position="38"/>
    </location>
</feature>
<dbReference type="EMBL" id="CP006933">
    <property type="protein sequence ID" value="AIS32716.1"/>
    <property type="molecule type" value="Genomic_DNA"/>
</dbReference>
<dbReference type="EMBL" id="LN515531">
    <property type="protein sequence ID" value="CEA12464.1"/>
    <property type="molecule type" value="Genomic_DNA"/>
</dbReference>
<dbReference type="NCBIfam" id="TIGR00286">
    <property type="entry name" value="pyruvoyl-dependent arginine decarboxylase"/>
    <property type="match status" value="1"/>
</dbReference>
<dbReference type="AlphaFoldDB" id="A0A090I0X1"/>
<dbReference type="PANTHER" id="PTHR40438">
    <property type="entry name" value="PYRUVOYL-DEPENDENT ARGININE DECARBOXYLASE"/>
    <property type="match status" value="1"/>
</dbReference>
<dbReference type="HAMAP" id="MF_01404">
    <property type="entry name" value="PvlArgDC"/>
    <property type="match status" value="1"/>
</dbReference>
<comment type="cofactor">
    <cofactor evidence="6">
        <name>pyruvate</name>
        <dbReference type="ChEBI" id="CHEBI:15361"/>
    </cofactor>
    <text evidence="6">Binds 1 pyruvoyl group covalently per subunit.</text>
</comment>
<dbReference type="Proteomes" id="UP000606900">
    <property type="component" value="Unassembled WGS sequence"/>
</dbReference>
<accession>A0A090I0X1</accession>
<reference evidence="10" key="4">
    <citation type="submission" date="2020-10" db="EMBL/GenBank/DDBJ databases">
        <title>Dehalococcoides mccartyi of a TCE/Cr reducing biochatode.</title>
        <authorList>
            <person name="Matturro B."/>
        </authorList>
    </citation>
    <scope>NUCLEOTIDE SEQUENCE</scope>
    <source>
        <strain evidence="10">Bin2</strain>
    </source>
</reference>
<dbReference type="SFLD" id="SFLDF00471">
    <property type="entry name" value="Pyruvoyl-dependent_arginine_de"/>
    <property type="match status" value="1"/>
</dbReference>
<comment type="similarity">
    <text evidence="1 6">Belongs to the PdaD family.</text>
</comment>
<dbReference type="SFLD" id="SFLDG01170">
    <property type="entry name" value="Pyruvoyl-dependent_arginine_de"/>
    <property type="match status" value="1"/>
</dbReference>
<dbReference type="GO" id="GO:0008792">
    <property type="term" value="F:arginine decarboxylase activity"/>
    <property type="evidence" value="ECO:0007669"/>
    <property type="project" value="UniProtKB-UniRule"/>
</dbReference>
<reference evidence="7" key="1">
    <citation type="submission" date="2013-12" db="EMBL/GenBank/DDBJ databases">
        <title>The complete genome sequence of Methanobacterium sp. BRM9.</title>
        <authorList>
            <consortium name="Pastoral Greenhouse Gas Research Consortium"/>
            <person name="Kelly W.J."/>
            <person name="Leahy S.C."/>
            <person name="Perry R."/>
            <person name="Li D."/>
            <person name="Altermann E."/>
            <person name="Lambie S.C."/>
            <person name="Attwood G.T."/>
        </authorList>
    </citation>
    <scope>NUCLEOTIDE SEQUENCE [LARGE SCALE GENOMIC DNA]</scope>
    <source>
        <strain evidence="7">BRM9</strain>
    </source>
</reference>
<feature type="modified residue" description="Pyruvic acid (Ser)" evidence="6">
    <location>
        <position position="38"/>
    </location>
</feature>
<dbReference type="STRING" id="2162.BRM9_1912"/>
<dbReference type="PIRSF" id="PIRSF005216">
    <property type="entry name" value="Pyruvoyl-dep_arg_deCO2ase"/>
    <property type="match status" value="1"/>
</dbReference>
<feature type="chain" id="PRO_5044507812" description="Pyruvoyl-dependent arginine decarboxylase subunit beta" evidence="6">
    <location>
        <begin position="1"/>
        <end position="37"/>
    </location>
</feature>
<dbReference type="InterPro" id="IPR016104">
    <property type="entry name" value="Pyr-dep_his/arg-deCO2ase"/>
</dbReference>
<keyword evidence="3 6" id="KW-0456">Lyase</keyword>
<dbReference type="Proteomes" id="UP000029661">
    <property type="component" value="Chromosome"/>
</dbReference>
<dbReference type="OrthoDB" id="30748at2157"/>
<dbReference type="SUPFAM" id="SSF56271">
    <property type="entry name" value="Pyruvoyl-dependent histidine and arginine decarboxylases"/>
    <property type="match status" value="1"/>
</dbReference>
<keyword evidence="2 6" id="KW-0210">Decarboxylase</keyword>
<evidence type="ECO:0000256" key="4">
    <source>
        <dbReference type="ARBA" id="ARBA00023317"/>
    </source>
</evidence>
<proteinExistence type="inferred from homology"/>
<dbReference type="PATRIC" id="fig|2162.10.peg.458"/>
<dbReference type="KEGG" id="mfi:DSM1535_0098"/>
<dbReference type="Proteomes" id="UP000062768">
    <property type="component" value="Chromosome I"/>
</dbReference>
<feature type="chain" id="PRO_5044507811" description="Pyruvoyl-dependent arginine decarboxylase subunit alpha" evidence="6">
    <location>
        <begin position="38"/>
        <end position="147"/>
    </location>
</feature>
<dbReference type="EMBL" id="JADIIL010000039">
    <property type="protein sequence ID" value="MBF4476176.1"/>
    <property type="molecule type" value="Genomic_DNA"/>
</dbReference>
<reference evidence="8" key="2">
    <citation type="submission" date="2014-08" db="EMBL/GenBank/DDBJ databases">
        <authorList>
            <person name="Wibberg D."/>
        </authorList>
    </citation>
    <scope>NUCLEOTIDE SEQUENCE</scope>
</reference>
<evidence type="ECO:0000313" key="10">
    <source>
        <dbReference type="EMBL" id="MBF4476176.1"/>
    </source>
</evidence>
<dbReference type="InterPro" id="IPR002724">
    <property type="entry name" value="Pyruvoyl-dep_arg_deCO2ase"/>
</dbReference>
<organism evidence="8">
    <name type="scientific">Methanobacterium formicicum</name>
    <dbReference type="NCBI Taxonomy" id="2162"/>
    <lineage>
        <taxon>Archaea</taxon>
        <taxon>Methanobacteriati</taxon>
        <taxon>Methanobacteriota</taxon>
        <taxon>Methanomada group</taxon>
        <taxon>Methanobacteria</taxon>
        <taxon>Methanobacteriales</taxon>
        <taxon>Methanobacteriaceae</taxon>
        <taxon>Methanobacterium</taxon>
    </lineage>
</organism>
<sequence>MKVSITSGKSEGPTRLNAFDNALLDAGIGDVNLIPVSSILPRDTEIVELPHIEEGKMVNCVLSCIHSDQPGDLLTAVVAVATSNEFGCVVEHSGVNQDPETLKEEAEAMVKYMMQVRDLDIREIIIAQESHKVKSQGVALAAVVYLE</sequence>
<evidence type="ECO:0000256" key="3">
    <source>
        <dbReference type="ARBA" id="ARBA00023239"/>
    </source>
</evidence>
<dbReference type="Gene3D" id="3.30.60.30">
    <property type="match status" value="1"/>
</dbReference>
<dbReference type="Pfam" id="PF01862">
    <property type="entry name" value="PvlArgDC"/>
    <property type="match status" value="1"/>
</dbReference>
<evidence type="ECO:0000256" key="6">
    <source>
        <dbReference type="HAMAP-Rule" id="MF_01404"/>
    </source>
</evidence>
<evidence type="ECO:0000256" key="2">
    <source>
        <dbReference type="ARBA" id="ARBA00022793"/>
    </source>
</evidence>
<comment type="catalytic activity">
    <reaction evidence="5 6">
        <text>L-arginine + H(+) = agmatine + CO2</text>
        <dbReference type="Rhea" id="RHEA:17641"/>
        <dbReference type="ChEBI" id="CHEBI:15378"/>
        <dbReference type="ChEBI" id="CHEBI:16526"/>
        <dbReference type="ChEBI" id="CHEBI:32682"/>
        <dbReference type="ChEBI" id="CHEBI:58145"/>
        <dbReference type="EC" id="4.1.1.19"/>
    </reaction>
</comment>
<name>A0A090I0X1_METFO</name>
<dbReference type="GO" id="GO:0006527">
    <property type="term" value="P:L-arginine catabolic process"/>
    <property type="evidence" value="ECO:0007669"/>
    <property type="project" value="InterPro"/>
</dbReference>
<keyword evidence="4 6" id="KW-0670">Pyruvate</keyword>
<protein>
    <recommendedName>
        <fullName evidence="6">Pyruvoyl-dependent arginine decarboxylase</fullName>
        <shortName evidence="6">PvlArgDC</shortName>
        <ecNumber evidence="6">4.1.1.19</ecNumber>
    </recommendedName>
    <component>
        <recommendedName>
            <fullName evidence="6">Pyruvoyl-dependent arginine decarboxylase subunit beta</fullName>
        </recommendedName>
    </component>
    <component>
        <recommendedName>
            <fullName evidence="6">Pyruvoyl-dependent arginine decarboxylase subunit alpha</fullName>
        </recommendedName>
    </component>
</protein>
<reference evidence="9" key="3">
    <citation type="submission" date="2014-09" db="EMBL/GenBank/DDBJ databases">
        <authorList>
            <person name="Bishop-Lilly K.A."/>
            <person name="Broomall S.M."/>
            <person name="Chain P.S."/>
            <person name="Chertkov O."/>
            <person name="Coyne S.R."/>
            <person name="Daligault H.E."/>
            <person name="Davenport K.W."/>
            <person name="Erkkila T."/>
            <person name="Frey K.G."/>
            <person name="Gibbons H.S."/>
            <person name="Gu W."/>
            <person name="Jaissle J."/>
            <person name="Johnson S.L."/>
            <person name="Koroleva G.I."/>
            <person name="Ladner J.T."/>
            <person name="Lo C.-C."/>
            <person name="Minogue T.D."/>
            <person name="Munk C."/>
            <person name="Palacios G.F."/>
            <person name="Redden C.L."/>
            <person name="Rosenzweig C.N."/>
            <person name="Scholz M.B."/>
            <person name="Teshima H."/>
            <person name="Xu Y."/>
        </authorList>
    </citation>
    <scope>NUCLEOTIDE SEQUENCE</scope>
    <source>
        <strain evidence="9">Mb9</strain>
    </source>
</reference>
<dbReference type="KEGG" id="mfc:BRM9_1912"/>
<keyword evidence="11" id="KW-1185">Reference proteome</keyword>
<dbReference type="RefSeq" id="WP_048071805.1">
    <property type="nucleotide sequence ID" value="NZ_CALCVY010000254.1"/>
</dbReference>
<dbReference type="SFLD" id="SFLDS00055">
    <property type="entry name" value="Pyruvoyl-Dependent_Histidine/A"/>
    <property type="match status" value="1"/>
</dbReference>
<dbReference type="InterPro" id="IPR016105">
    <property type="entry name" value="Pyr-dep_his/arg-deCO2ase_sand"/>
</dbReference>
<dbReference type="GeneID" id="26738706"/>
<dbReference type="Gene3D" id="3.50.20.10">
    <property type="entry name" value="Pyruvoyl-Dependent Histidine Decarboxylase, subunit B"/>
    <property type="match status" value="1"/>
</dbReference>
<evidence type="ECO:0000313" key="11">
    <source>
        <dbReference type="Proteomes" id="UP000062768"/>
    </source>
</evidence>
<evidence type="ECO:0000256" key="1">
    <source>
        <dbReference type="ARBA" id="ARBA00007412"/>
    </source>
</evidence>
<gene>
    <name evidence="6 7" type="primary">pdaD</name>
    <name evidence="7" type="ORF">BRM9_1912</name>
    <name evidence="8" type="ORF">DSM1535_0098</name>
    <name evidence="10" type="ORF">ISP06_12015</name>
    <name evidence="9" type="ORF">MB9_0445</name>
</gene>
<evidence type="ECO:0000313" key="7">
    <source>
        <dbReference type="EMBL" id="AIS32716.1"/>
    </source>
</evidence>
<evidence type="ECO:0000313" key="9">
    <source>
        <dbReference type="EMBL" id="CEL24092.1"/>
    </source>
</evidence>
<evidence type="ECO:0000256" key="5">
    <source>
        <dbReference type="ARBA" id="ARBA00049309"/>
    </source>
</evidence>